<organism evidence="1">
    <name type="scientific">Anguilla anguilla</name>
    <name type="common">European freshwater eel</name>
    <name type="synonym">Muraena anguilla</name>
    <dbReference type="NCBI Taxonomy" id="7936"/>
    <lineage>
        <taxon>Eukaryota</taxon>
        <taxon>Metazoa</taxon>
        <taxon>Chordata</taxon>
        <taxon>Craniata</taxon>
        <taxon>Vertebrata</taxon>
        <taxon>Euteleostomi</taxon>
        <taxon>Actinopterygii</taxon>
        <taxon>Neopterygii</taxon>
        <taxon>Teleostei</taxon>
        <taxon>Anguilliformes</taxon>
        <taxon>Anguillidae</taxon>
        <taxon>Anguilla</taxon>
    </lineage>
</organism>
<reference evidence="1" key="1">
    <citation type="submission" date="2014-11" db="EMBL/GenBank/DDBJ databases">
        <authorList>
            <person name="Amaro Gonzalez C."/>
        </authorList>
    </citation>
    <scope>NUCLEOTIDE SEQUENCE</scope>
</reference>
<accession>A0A0E9Q145</accession>
<proteinExistence type="predicted"/>
<name>A0A0E9Q145_ANGAN</name>
<reference evidence="1" key="2">
    <citation type="journal article" date="2015" name="Fish Shellfish Immunol.">
        <title>Early steps in the European eel (Anguilla anguilla)-Vibrio vulnificus interaction in the gills: Role of the RtxA13 toxin.</title>
        <authorList>
            <person name="Callol A."/>
            <person name="Pajuelo D."/>
            <person name="Ebbesson L."/>
            <person name="Teles M."/>
            <person name="MacKenzie S."/>
            <person name="Amaro C."/>
        </authorList>
    </citation>
    <scope>NUCLEOTIDE SEQUENCE</scope>
</reference>
<sequence length="39" mass="4494">MHLHALARSLHLSAVSFVSDVIIFYNCCKMIEICLLWCL</sequence>
<dbReference type="AlphaFoldDB" id="A0A0E9Q145"/>
<protein>
    <submittedName>
        <fullName evidence="1">Uncharacterized protein</fullName>
    </submittedName>
</protein>
<evidence type="ECO:0000313" key="1">
    <source>
        <dbReference type="EMBL" id="JAH10469.1"/>
    </source>
</evidence>
<dbReference type="EMBL" id="GBXM01098108">
    <property type="protein sequence ID" value="JAH10469.1"/>
    <property type="molecule type" value="Transcribed_RNA"/>
</dbReference>